<evidence type="ECO:0000256" key="6">
    <source>
        <dbReference type="RuleBase" id="RU003887"/>
    </source>
</evidence>
<dbReference type="InterPro" id="IPR006145">
    <property type="entry name" value="PsdUridine_synth_RsuA/RluA"/>
</dbReference>
<dbReference type="PANTHER" id="PTHR47683:SF3">
    <property type="entry name" value="RIBOSOMAL LARGE SUBUNIT PSEUDOURIDINE SYNTHASE B"/>
    <property type="match status" value="1"/>
</dbReference>
<comment type="similarity">
    <text evidence="2 6">Belongs to the pseudouridine synthase RsuA family.</text>
</comment>
<dbReference type="InterPro" id="IPR020103">
    <property type="entry name" value="PsdUridine_synth_cat_dom_sf"/>
</dbReference>
<dbReference type="Proteomes" id="UP001597294">
    <property type="component" value="Unassembled WGS sequence"/>
</dbReference>
<dbReference type="Gene3D" id="3.30.70.1560">
    <property type="entry name" value="Alpha-L RNA-binding motif"/>
    <property type="match status" value="1"/>
</dbReference>
<accession>A0ABW5BIE6</accession>
<evidence type="ECO:0000256" key="1">
    <source>
        <dbReference type="ARBA" id="ARBA00000073"/>
    </source>
</evidence>
<dbReference type="Gene3D" id="3.10.290.10">
    <property type="entry name" value="RNA-binding S4 domain"/>
    <property type="match status" value="1"/>
</dbReference>
<feature type="region of interest" description="Disordered" evidence="7">
    <location>
        <begin position="1"/>
        <end position="47"/>
    </location>
</feature>
<feature type="compositionally biased region" description="Low complexity" evidence="7">
    <location>
        <begin position="303"/>
        <end position="320"/>
    </location>
</feature>
<dbReference type="InterPro" id="IPR042092">
    <property type="entry name" value="PsdUridine_s_RsuA/RluB/E/F_cat"/>
</dbReference>
<dbReference type="Pfam" id="PF00849">
    <property type="entry name" value="PseudoU_synth_2"/>
    <property type="match status" value="1"/>
</dbReference>
<dbReference type="PROSITE" id="PS01149">
    <property type="entry name" value="PSI_RSU"/>
    <property type="match status" value="1"/>
</dbReference>
<reference evidence="10" key="1">
    <citation type="journal article" date="2019" name="Int. J. Syst. Evol. Microbiol.">
        <title>The Global Catalogue of Microorganisms (GCM) 10K type strain sequencing project: providing services to taxonomists for standard genome sequencing and annotation.</title>
        <authorList>
            <consortium name="The Broad Institute Genomics Platform"/>
            <consortium name="The Broad Institute Genome Sequencing Center for Infectious Disease"/>
            <person name="Wu L."/>
            <person name="Ma J."/>
        </authorList>
    </citation>
    <scope>NUCLEOTIDE SEQUENCE [LARGE SCALE GENOMIC DNA]</scope>
    <source>
        <strain evidence="10">CGMCC 4.7192</strain>
    </source>
</reference>
<dbReference type="CDD" id="cd00165">
    <property type="entry name" value="S4"/>
    <property type="match status" value="1"/>
</dbReference>
<evidence type="ECO:0000313" key="10">
    <source>
        <dbReference type="Proteomes" id="UP001597294"/>
    </source>
</evidence>
<evidence type="ECO:0000313" key="9">
    <source>
        <dbReference type="EMBL" id="MFD2204380.1"/>
    </source>
</evidence>
<dbReference type="RefSeq" id="WP_380247903.1">
    <property type="nucleotide sequence ID" value="NZ_JBHUII010000001.1"/>
</dbReference>
<dbReference type="Gene3D" id="3.30.70.580">
    <property type="entry name" value="Pseudouridine synthase I, catalytic domain, N-terminal subdomain"/>
    <property type="match status" value="1"/>
</dbReference>
<dbReference type="SUPFAM" id="SSF55174">
    <property type="entry name" value="Alpha-L RNA-binding motif"/>
    <property type="match status" value="1"/>
</dbReference>
<dbReference type="InterPro" id="IPR002942">
    <property type="entry name" value="S4_RNA-bd"/>
</dbReference>
<dbReference type="GO" id="GO:0016853">
    <property type="term" value="F:isomerase activity"/>
    <property type="evidence" value="ECO:0007669"/>
    <property type="project" value="UniProtKB-KW"/>
</dbReference>
<dbReference type="PROSITE" id="PS50889">
    <property type="entry name" value="S4"/>
    <property type="match status" value="1"/>
</dbReference>
<dbReference type="NCBIfam" id="TIGR00093">
    <property type="entry name" value="pseudouridine synthase"/>
    <property type="match status" value="1"/>
</dbReference>
<sequence>MTNTKTPRPSRPKSGPSAKGRPSKAVGNNRPIKGKPASPKPEADTYQRVEAAPVSDKKERIAKVIARAGLCSRRDAERWIAEGRVKLDGKVLESPAIVVGPENTIIVDGEPLPQAERARIWKYHKPKGQITAARDPEGRPTVFDNLPKDLPRLQPVGRLDYNSEGLLLFTNDGEIKRKMELPATGWTRRYRVRVHGTVEDHHIKALGEGMTIEGIHYAPIEAAISNQARSNAWMTMSLQEGKNREIRRVCEHLGLVVNRLIRISYGPFQLGEIPEGEIVELPYKLVRDQLGLPKEAPVEVPVKSGKAGKSGKTTSGKGTARPVNKPISKQGKPDTRKTTKPTSRSKRP</sequence>
<evidence type="ECO:0000256" key="4">
    <source>
        <dbReference type="ARBA" id="ARBA00023235"/>
    </source>
</evidence>
<dbReference type="InterPro" id="IPR000748">
    <property type="entry name" value="PsdUridine_synth_RsuA/RluB/E/F"/>
</dbReference>
<name>A0ABW5BIE6_9PROT</name>
<evidence type="ECO:0000256" key="2">
    <source>
        <dbReference type="ARBA" id="ARBA00008348"/>
    </source>
</evidence>
<gene>
    <name evidence="9" type="ORF">ACFSKO_02090</name>
</gene>
<dbReference type="Pfam" id="PF01479">
    <property type="entry name" value="S4"/>
    <property type="match status" value="1"/>
</dbReference>
<keyword evidence="4 6" id="KW-0413">Isomerase</keyword>
<dbReference type="InterPro" id="IPR036986">
    <property type="entry name" value="S4_RNA-bd_sf"/>
</dbReference>
<comment type="caution">
    <text evidence="9">The sequence shown here is derived from an EMBL/GenBank/DDBJ whole genome shotgun (WGS) entry which is preliminary data.</text>
</comment>
<evidence type="ECO:0000256" key="7">
    <source>
        <dbReference type="SAM" id="MobiDB-lite"/>
    </source>
</evidence>
<feature type="domain" description="RNA-binding S4" evidence="8">
    <location>
        <begin position="59"/>
        <end position="120"/>
    </location>
</feature>
<protein>
    <recommendedName>
        <fullName evidence="6">Pseudouridine synthase</fullName>
        <ecNumber evidence="6">5.4.99.-</ecNumber>
    </recommendedName>
</protein>
<evidence type="ECO:0000256" key="3">
    <source>
        <dbReference type="ARBA" id="ARBA00022884"/>
    </source>
</evidence>
<dbReference type="SUPFAM" id="SSF55120">
    <property type="entry name" value="Pseudouridine synthase"/>
    <property type="match status" value="1"/>
</dbReference>
<dbReference type="PANTHER" id="PTHR47683">
    <property type="entry name" value="PSEUDOURIDINE SYNTHASE FAMILY PROTEIN-RELATED"/>
    <property type="match status" value="1"/>
</dbReference>
<dbReference type="EC" id="5.4.99.-" evidence="6"/>
<dbReference type="SMART" id="SM00363">
    <property type="entry name" value="S4"/>
    <property type="match status" value="1"/>
</dbReference>
<feature type="region of interest" description="Disordered" evidence="7">
    <location>
        <begin position="295"/>
        <end position="348"/>
    </location>
</feature>
<keyword evidence="10" id="KW-1185">Reference proteome</keyword>
<dbReference type="EMBL" id="JBHUII010000001">
    <property type="protein sequence ID" value="MFD2204380.1"/>
    <property type="molecule type" value="Genomic_DNA"/>
</dbReference>
<evidence type="ECO:0000256" key="5">
    <source>
        <dbReference type="PROSITE-ProRule" id="PRU00182"/>
    </source>
</evidence>
<dbReference type="InterPro" id="IPR020094">
    <property type="entry name" value="TruA/RsuA/RluB/E/F_N"/>
</dbReference>
<comment type="catalytic activity">
    <reaction evidence="1">
        <text>a uridine in RNA = a pseudouridine in RNA</text>
        <dbReference type="Rhea" id="RHEA:48348"/>
        <dbReference type="Rhea" id="RHEA-COMP:12068"/>
        <dbReference type="Rhea" id="RHEA-COMP:12069"/>
        <dbReference type="ChEBI" id="CHEBI:65314"/>
        <dbReference type="ChEBI" id="CHEBI:65315"/>
    </reaction>
</comment>
<evidence type="ECO:0000259" key="8">
    <source>
        <dbReference type="SMART" id="SM00363"/>
    </source>
</evidence>
<keyword evidence="3 5" id="KW-0694">RNA-binding</keyword>
<organism evidence="9 10">
    <name type="scientific">Kiloniella antarctica</name>
    <dbReference type="NCBI Taxonomy" id="1550907"/>
    <lineage>
        <taxon>Bacteria</taxon>
        <taxon>Pseudomonadati</taxon>
        <taxon>Pseudomonadota</taxon>
        <taxon>Alphaproteobacteria</taxon>
        <taxon>Rhodospirillales</taxon>
        <taxon>Kiloniellaceae</taxon>
        <taxon>Kiloniella</taxon>
    </lineage>
</organism>
<dbReference type="InterPro" id="IPR050343">
    <property type="entry name" value="RsuA_PseudoU_synthase"/>
</dbReference>
<dbReference type="InterPro" id="IPR018496">
    <property type="entry name" value="PsdUridine_synth_RsuA/RluB_CS"/>
</dbReference>
<proteinExistence type="inferred from homology"/>